<evidence type="ECO:0000313" key="11">
    <source>
        <dbReference type="EMBL" id="OYN79192.1"/>
    </source>
</evidence>
<proteinExistence type="inferred from homology"/>
<organism evidence="11 12">
    <name type="scientific">Mycolicibacterium sphagni</name>
    <dbReference type="NCBI Taxonomy" id="1786"/>
    <lineage>
        <taxon>Bacteria</taxon>
        <taxon>Bacillati</taxon>
        <taxon>Actinomycetota</taxon>
        <taxon>Actinomycetes</taxon>
        <taxon>Mycobacteriales</taxon>
        <taxon>Mycobacteriaceae</taxon>
        <taxon>Mycolicibacterium</taxon>
    </lineage>
</organism>
<dbReference type="GO" id="GO:0005524">
    <property type="term" value="F:ATP binding"/>
    <property type="evidence" value="ECO:0007669"/>
    <property type="project" value="UniProtKB-KW"/>
</dbReference>
<keyword evidence="12" id="KW-1185">Reference proteome</keyword>
<name>A0A255DQD5_9MYCO</name>
<protein>
    <submittedName>
        <fullName evidence="11">Type VII secretion protein EccB</fullName>
    </submittedName>
</protein>
<dbReference type="GO" id="GO:0005886">
    <property type="term" value="C:plasma membrane"/>
    <property type="evidence" value="ECO:0007669"/>
    <property type="project" value="UniProtKB-SubCell"/>
</dbReference>
<dbReference type="PANTHER" id="PTHR40765">
    <property type="entry name" value="ESX-2 SECRETION SYSTEM ATPASE ECCB2"/>
    <property type="match status" value="1"/>
</dbReference>
<dbReference type="Proteomes" id="UP000216063">
    <property type="component" value="Unassembled WGS sequence"/>
</dbReference>
<evidence type="ECO:0000256" key="4">
    <source>
        <dbReference type="ARBA" id="ARBA00022692"/>
    </source>
</evidence>
<keyword evidence="4 10" id="KW-0812">Transmembrane</keyword>
<accession>A0A255DQD5</accession>
<dbReference type="InterPro" id="IPR007795">
    <property type="entry name" value="T7SS_EccB"/>
</dbReference>
<dbReference type="EMBL" id="NOZR01000009">
    <property type="protein sequence ID" value="OYN79192.1"/>
    <property type="molecule type" value="Genomic_DNA"/>
</dbReference>
<evidence type="ECO:0000256" key="9">
    <source>
        <dbReference type="ARBA" id="ARBA00023136"/>
    </source>
</evidence>
<evidence type="ECO:0000256" key="10">
    <source>
        <dbReference type="SAM" id="Phobius"/>
    </source>
</evidence>
<evidence type="ECO:0000256" key="5">
    <source>
        <dbReference type="ARBA" id="ARBA00022741"/>
    </source>
</evidence>
<sequence>MLNRVRTWTSCVRLCLTSGSVRDSGRRSRTTVVDERNRRVGNCSSLREMAGRSSLRTQLSAQRFVLRRLEYALLGKSMPRRHDPVRAHKLSLLGGCVLAAGLLTVDAVMGAVRHDTIPDDAALVMSRQSGALFVRIDDRLRPVANLTSARLILGSPITPRLVDETALGGVANGPVLGIPGAPRTLGQVTAPRDLRWAVCDDAAGTTTVAAGDAEVPVDLDRHTGVLVTVARGDGSSYLLFGGKRAAIDAADPATSRALHLDGAQARTVSATVLNAIPEVPAIRPPRIARMGQPSGITHFPIGTVVRVSRADAPEHYVVLADGLQRVGRLTVDLIRFADAAAAAEIREVPAELIARSPLVDALPVATYPDEPPSIVDADEELCATWQSGLSGVAVGRSIAERPGALTLAGSDGEGPGIDAVRMPAGRSLDITDPGTASRYLITDSGVRFPVSDSAVAVLGLAGKPATAPWAIVGALPAGPQLVRDAALIGRDVLLSAP</sequence>
<evidence type="ECO:0000256" key="6">
    <source>
        <dbReference type="ARBA" id="ARBA00022801"/>
    </source>
</evidence>
<keyword evidence="9 10" id="KW-0472">Membrane</keyword>
<comment type="caution">
    <text evidence="11">The sequence shown here is derived from an EMBL/GenBank/DDBJ whole genome shotgun (WGS) entry which is preliminary data.</text>
</comment>
<keyword evidence="8 10" id="KW-1133">Transmembrane helix</keyword>
<dbReference type="PANTHER" id="PTHR40765:SF2">
    <property type="entry name" value="ESX-2 SECRETION SYSTEM ATPASE ECCB2"/>
    <property type="match status" value="1"/>
</dbReference>
<dbReference type="Pfam" id="PF05108">
    <property type="entry name" value="T7SS_ESX1_EccB"/>
    <property type="match status" value="1"/>
</dbReference>
<dbReference type="NCBIfam" id="TIGR03919">
    <property type="entry name" value="T7SS_EccB"/>
    <property type="match status" value="1"/>
</dbReference>
<evidence type="ECO:0000256" key="3">
    <source>
        <dbReference type="ARBA" id="ARBA00022475"/>
    </source>
</evidence>
<dbReference type="AlphaFoldDB" id="A0A255DQD5"/>
<dbReference type="Gene3D" id="2.40.50.910">
    <property type="entry name" value="Type VII secretion system EccB, repeat 3 domain"/>
    <property type="match status" value="1"/>
</dbReference>
<comment type="similarity">
    <text evidence="2">Belongs to the EccB family.</text>
</comment>
<keyword evidence="5" id="KW-0547">Nucleotide-binding</keyword>
<evidence type="ECO:0000256" key="8">
    <source>
        <dbReference type="ARBA" id="ARBA00022989"/>
    </source>
</evidence>
<comment type="subcellular location">
    <subcellularLocation>
        <location evidence="1">Cell membrane</location>
        <topology evidence="1">Single-pass membrane protein</topology>
    </subcellularLocation>
</comment>
<evidence type="ECO:0000256" key="1">
    <source>
        <dbReference type="ARBA" id="ARBA00004162"/>
    </source>
</evidence>
<evidence type="ECO:0000256" key="2">
    <source>
        <dbReference type="ARBA" id="ARBA00008149"/>
    </source>
</evidence>
<dbReference type="InterPro" id="IPR044857">
    <property type="entry name" value="T7SS_EccB_R1"/>
</dbReference>
<dbReference type="GO" id="GO:0016787">
    <property type="term" value="F:hydrolase activity"/>
    <property type="evidence" value="ECO:0007669"/>
    <property type="project" value="UniProtKB-KW"/>
</dbReference>
<keyword evidence="6" id="KW-0378">Hydrolase</keyword>
<dbReference type="GO" id="GO:0005576">
    <property type="term" value="C:extracellular region"/>
    <property type="evidence" value="ECO:0007669"/>
    <property type="project" value="TreeGrafter"/>
</dbReference>
<dbReference type="OrthoDB" id="3847604at2"/>
<keyword evidence="7" id="KW-0067">ATP-binding</keyword>
<evidence type="ECO:0000313" key="12">
    <source>
        <dbReference type="Proteomes" id="UP000216063"/>
    </source>
</evidence>
<reference evidence="11 12" key="1">
    <citation type="submission" date="2017-07" db="EMBL/GenBank/DDBJ databases">
        <title>The new phylogeny of genus Mycobacterium.</title>
        <authorList>
            <person name="Tortoli E."/>
            <person name="Trovato A."/>
            <person name="Cirillo D.M."/>
        </authorList>
    </citation>
    <scope>NUCLEOTIDE SEQUENCE [LARGE SCALE GENOMIC DNA]</scope>
    <source>
        <strain evidence="11 12">ATCC 33027</strain>
    </source>
</reference>
<keyword evidence="3" id="KW-1003">Cell membrane</keyword>
<dbReference type="InterPro" id="IPR042485">
    <property type="entry name" value="T7SS_EccB_R3"/>
</dbReference>
<gene>
    <name evidence="11" type="primary">eccB</name>
    <name evidence="11" type="ORF">CG716_12540</name>
</gene>
<feature type="transmembrane region" description="Helical" evidence="10">
    <location>
        <begin position="90"/>
        <end position="112"/>
    </location>
</feature>
<dbReference type="Gene3D" id="3.30.2390.20">
    <property type="entry name" value="Type VII secretion system EccB, repeat 1 domain"/>
    <property type="match status" value="1"/>
</dbReference>
<evidence type="ECO:0000256" key="7">
    <source>
        <dbReference type="ARBA" id="ARBA00022840"/>
    </source>
</evidence>